<keyword evidence="2" id="KW-1185">Reference proteome</keyword>
<evidence type="ECO:0008006" key="3">
    <source>
        <dbReference type="Google" id="ProtNLM"/>
    </source>
</evidence>
<proteinExistence type="predicted"/>
<evidence type="ECO:0000313" key="1">
    <source>
        <dbReference type="EMBL" id="SIS03343.1"/>
    </source>
</evidence>
<reference evidence="1 2" key="1">
    <citation type="submission" date="2017-01" db="EMBL/GenBank/DDBJ databases">
        <authorList>
            <person name="Mah S.A."/>
            <person name="Swanson W.J."/>
            <person name="Moy G.W."/>
            <person name="Vacquier V.D."/>
        </authorList>
    </citation>
    <scope>NUCLEOTIDE SEQUENCE [LARGE SCALE GENOMIC DNA]</scope>
    <source>
        <strain evidence="1 2">DSM 45758</strain>
    </source>
</reference>
<dbReference type="AlphaFoldDB" id="A0A1N7FSM2"/>
<evidence type="ECO:0000313" key="2">
    <source>
        <dbReference type="Proteomes" id="UP000186004"/>
    </source>
</evidence>
<name>A0A1N7FSM2_9ACTN</name>
<dbReference type="Gene3D" id="2.40.50.140">
    <property type="entry name" value="Nucleic acid-binding proteins"/>
    <property type="match status" value="1"/>
</dbReference>
<protein>
    <recommendedName>
        <fullName evidence="3">Cold shock protein (Beta-ribbon, CspA family)</fullName>
    </recommendedName>
</protein>
<dbReference type="InterPro" id="IPR012340">
    <property type="entry name" value="NA-bd_OB-fold"/>
</dbReference>
<accession>A0A1N7FSM2</accession>
<sequence length="40" mass="4331">MAFGTAKWSNADKGFGFVSQDCGARLDGRENRCSPVGAHW</sequence>
<organism evidence="1 2">
    <name type="scientific">Micromonospora avicenniae</name>
    <dbReference type="NCBI Taxonomy" id="1198245"/>
    <lineage>
        <taxon>Bacteria</taxon>
        <taxon>Bacillati</taxon>
        <taxon>Actinomycetota</taxon>
        <taxon>Actinomycetes</taxon>
        <taxon>Micromonosporales</taxon>
        <taxon>Micromonosporaceae</taxon>
        <taxon>Micromonospora</taxon>
    </lineage>
</organism>
<gene>
    <name evidence="1" type="ORF">SAMN05444858_1474</name>
</gene>
<dbReference type="EMBL" id="FTNF01000047">
    <property type="protein sequence ID" value="SIS03343.1"/>
    <property type="molecule type" value="Genomic_DNA"/>
</dbReference>
<dbReference type="RefSeq" id="WP_139338243.1">
    <property type="nucleotide sequence ID" value="NZ_FTNF01000047.1"/>
</dbReference>
<dbReference type="STRING" id="1198245.SAMN05444858_1474"/>
<dbReference type="Proteomes" id="UP000186004">
    <property type="component" value="Unassembled WGS sequence"/>
</dbReference>